<sequence length="294" mass="33530">MAYHKVSADQRAQGPSPYLDNDELQATALELEWDMEKELEEPGFDHFRLDGAVQHHPGNSQSPDLDLEPIQPSSSPKGRFQRLQEDPDYISHYTRQAPKSNRCRFFRILKVFCTALILFIFGIVIGYYTRKKCPSPPASQEPNNPHTYREILKEIKAENIRQIYRYFPWADDVNIAMKILAQWRSQGLEDVRLVNYSVLLDLPGSSSNTVTLKSSGECFYPSGQQCSRDPRTLQSQDLLYSYAAYSAKGTLEAELVDVQYGTMEDLIRIQAITNVTKKIALLKLGQSPLLYKVS</sequence>
<comment type="caution">
    <text evidence="3">The sequence shown here is derived from an EMBL/GenBank/DDBJ whole genome shotgun (WGS) entry which is preliminary data.</text>
</comment>
<feature type="non-terminal residue" evidence="3">
    <location>
        <position position="1"/>
    </location>
</feature>
<feature type="region of interest" description="Disordered" evidence="1">
    <location>
        <begin position="1"/>
        <end position="21"/>
    </location>
</feature>
<dbReference type="Gene3D" id="3.40.630.10">
    <property type="entry name" value="Zn peptidases"/>
    <property type="match status" value="1"/>
</dbReference>
<keyword evidence="4" id="KW-1185">Reference proteome</keyword>
<keyword evidence="2" id="KW-0472">Membrane</keyword>
<evidence type="ECO:0000313" key="4">
    <source>
        <dbReference type="Proteomes" id="UP000551443"/>
    </source>
</evidence>
<dbReference type="AlphaFoldDB" id="A0A7L3P866"/>
<keyword evidence="2" id="KW-1133">Transmembrane helix</keyword>
<dbReference type="PANTHER" id="PTHR10404:SF32">
    <property type="entry name" value="INACTIVE N-ACETYLATED-ALPHA-LINKED ACIDIC DIPEPTIDASE-LIKE PROTEIN 2"/>
    <property type="match status" value="1"/>
</dbReference>
<dbReference type="InterPro" id="IPR046450">
    <property type="entry name" value="PA_dom_sf"/>
</dbReference>
<reference evidence="3 4" key="1">
    <citation type="submission" date="2019-09" db="EMBL/GenBank/DDBJ databases">
        <title>Bird 10,000 Genomes (B10K) Project - Family phase.</title>
        <authorList>
            <person name="Zhang G."/>
        </authorList>
    </citation>
    <scope>NUCLEOTIDE SEQUENCE [LARGE SCALE GENOMIC DNA]</scope>
    <source>
        <strain evidence="3">OUT-0059</strain>
        <tissue evidence="3">Muscle</tissue>
    </source>
</reference>
<evidence type="ECO:0000256" key="2">
    <source>
        <dbReference type="SAM" id="Phobius"/>
    </source>
</evidence>
<accession>A0A7L3P866</accession>
<keyword evidence="2" id="KW-0812">Transmembrane</keyword>
<feature type="non-terminal residue" evidence="3">
    <location>
        <position position="294"/>
    </location>
</feature>
<gene>
    <name evidence="3" type="primary">Naaladl2</name>
    <name evidence="3" type="ORF">XIPELE_R08275</name>
</gene>
<feature type="transmembrane region" description="Helical" evidence="2">
    <location>
        <begin position="108"/>
        <end position="128"/>
    </location>
</feature>
<dbReference type="InterPro" id="IPR039373">
    <property type="entry name" value="Peptidase_M28B"/>
</dbReference>
<dbReference type="Proteomes" id="UP000551443">
    <property type="component" value="Unassembled WGS sequence"/>
</dbReference>
<evidence type="ECO:0000256" key="1">
    <source>
        <dbReference type="SAM" id="MobiDB-lite"/>
    </source>
</evidence>
<dbReference type="SUPFAM" id="SSF52025">
    <property type="entry name" value="PA domain"/>
    <property type="match status" value="1"/>
</dbReference>
<dbReference type="PANTHER" id="PTHR10404">
    <property type="entry name" value="N-ACETYLATED-ALPHA-LINKED ACIDIC DIPEPTIDASE"/>
    <property type="match status" value="1"/>
</dbReference>
<evidence type="ECO:0000313" key="3">
    <source>
        <dbReference type="EMBL" id="NXU87519.1"/>
    </source>
</evidence>
<protein>
    <submittedName>
        <fullName evidence="3">NADL2 protein</fullName>
    </submittedName>
</protein>
<feature type="region of interest" description="Disordered" evidence="1">
    <location>
        <begin position="49"/>
        <end position="81"/>
    </location>
</feature>
<dbReference type="Gene3D" id="3.50.30.30">
    <property type="match status" value="1"/>
</dbReference>
<dbReference type="EMBL" id="VZUH01003296">
    <property type="protein sequence ID" value="NXU87519.1"/>
    <property type="molecule type" value="Genomic_DNA"/>
</dbReference>
<name>A0A7L3P866_9DEND</name>
<organism evidence="3 4">
    <name type="scientific">Xiphorhynchus elegans</name>
    <name type="common">elegant woodcreeper</name>
    <dbReference type="NCBI Taxonomy" id="269412"/>
    <lineage>
        <taxon>Eukaryota</taxon>
        <taxon>Metazoa</taxon>
        <taxon>Chordata</taxon>
        <taxon>Craniata</taxon>
        <taxon>Vertebrata</taxon>
        <taxon>Euteleostomi</taxon>
        <taxon>Archelosauria</taxon>
        <taxon>Archosauria</taxon>
        <taxon>Dinosauria</taxon>
        <taxon>Saurischia</taxon>
        <taxon>Theropoda</taxon>
        <taxon>Coelurosauria</taxon>
        <taxon>Aves</taxon>
        <taxon>Neognathae</taxon>
        <taxon>Neoaves</taxon>
        <taxon>Telluraves</taxon>
        <taxon>Australaves</taxon>
        <taxon>Passeriformes</taxon>
        <taxon>Dendrocolaptidae</taxon>
        <taxon>Xiphorhynchus</taxon>
    </lineage>
</organism>
<proteinExistence type="predicted"/>